<protein>
    <submittedName>
        <fullName evidence="3">TIR domain-containing protein</fullName>
    </submittedName>
</protein>
<dbReference type="SUPFAM" id="SSF48452">
    <property type="entry name" value="TPR-like"/>
    <property type="match status" value="1"/>
</dbReference>
<keyword evidence="1" id="KW-1133">Transmembrane helix</keyword>
<dbReference type="Proteomes" id="UP001165342">
    <property type="component" value="Unassembled WGS sequence"/>
</dbReference>
<accession>A0ABT0S4N2</accession>
<dbReference type="InterPro" id="IPR035897">
    <property type="entry name" value="Toll_tir_struct_dom_sf"/>
</dbReference>
<reference evidence="3" key="1">
    <citation type="submission" date="2022-05" db="EMBL/GenBank/DDBJ databases">
        <authorList>
            <person name="Jo J.-H."/>
            <person name="Im W.-T."/>
        </authorList>
    </citation>
    <scope>NUCLEOTIDE SEQUENCE</scope>
    <source>
        <strain evidence="3">SE220</strain>
    </source>
</reference>
<evidence type="ECO:0000313" key="4">
    <source>
        <dbReference type="Proteomes" id="UP001165342"/>
    </source>
</evidence>
<name>A0ABT0S4N2_9SPHN</name>
<dbReference type="Pfam" id="PF13676">
    <property type="entry name" value="TIR_2"/>
    <property type="match status" value="1"/>
</dbReference>
<dbReference type="Gene3D" id="3.40.50.10140">
    <property type="entry name" value="Toll/interleukin-1 receptor homology (TIR) domain"/>
    <property type="match status" value="1"/>
</dbReference>
<keyword evidence="1" id="KW-0472">Membrane</keyword>
<keyword evidence="4" id="KW-1185">Reference proteome</keyword>
<dbReference type="InterPro" id="IPR000157">
    <property type="entry name" value="TIR_dom"/>
</dbReference>
<sequence length="729" mass="80415">MLKLADVPDRQGAPNAAAQDGSAMFRPQHVYYAFLSYSHKDQEFAQWLHDELEAFHVPRSLAGQLTTNGIIPSRLTPIFRDRQELAAADDLTVEIGEALTSSRFLIVLCSPDAAKSRWTNAEIETFKRVRREGCVLAAIVDGEPFASDLEDHVDEECFPPALRHRFDKRGRITNKRAEPIAADFREGKDGRRLAFLKLVAGMLGVGLDDLVRREQTRRQRRLAWLAAASIAGMGVTSTLAIMAVQSRDAARDQRRQAESLVAFMLGDLKDKLEPLGRLDVLDSVGARALAYYQNQDTAELSDDALAQRSKALTLMGQVASNRGDLAKALGFYQAAFDGTAEALRRSPDNPQRIFDHAQNVFYVGDVARSRGDLKTAELSAREYKKLAQRLVAADSSNPKWQMEAIYADSNLGVLLNDQGRYPEAGAVFANALVDRERLVAADPGNEQYRKAMIEVVSWLGDTREKEGRLDDALAQRERQIALLSPIVARPGSDVEYRRQMVVAYRAAGRLNAVRGDAASGAAQLQKSIALADQLVAAEPSNTDWTWLSGWSKFDLARLDLGRNSIEEAAALVRSGCDINNRLMAKDATVVEWRVRMRGECMELTTRVALARGAQAEAEDDAARMLQGAKDELVKNKSTDARLALANAYVMTGIVARAGSRRADSARAFNFAATTWPKDLPDRPSLIARKVLIMRGLGRGSDALQLAGKLDRMGYREPIYLRDAASLRSL</sequence>
<feature type="transmembrane region" description="Helical" evidence="1">
    <location>
        <begin position="222"/>
        <end position="244"/>
    </location>
</feature>
<dbReference type="SUPFAM" id="SSF52200">
    <property type="entry name" value="Toll/Interleukin receptor TIR domain"/>
    <property type="match status" value="1"/>
</dbReference>
<evidence type="ECO:0000259" key="2">
    <source>
        <dbReference type="Pfam" id="PF13676"/>
    </source>
</evidence>
<dbReference type="InterPro" id="IPR011990">
    <property type="entry name" value="TPR-like_helical_dom_sf"/>
</dbReference>
<dbReference type="Gene3D" id="1.25.40.10">
    <property type="entry name" value="Tetratricopeptide repeat domain"/>
    <property type="match status" value="1"/>
</dbReference>
<dbReference type="RefSeq" id="WP_249832328.1">
    <property type="nucleotide sequence ID" value="NZ_JAMGBE010000004.1"/>
</dbReference>
<proteinExistence type="predicted"/>
<dbReference type="EMBL" id="JAMGBE010000004">
    <property type="protein sequence ID" value="MCL6730830.1"/>
    <property type="molecule type" value="Genomic_DNA"/>
</dbReference>
<evidence type="ECO:0000256" key="1">
    <source>
        <dbReference type="SAM" id="Phobius"/>
    </source>
</evidence>
<comment type="caution">
    <text evidence="3">The sequence shown here is derived from an EMBL/GenBank/DDBJ whole genome shotgun (WGS) entry which is preliminary data.</text>
</comment>
<feature type="domain" description="TIR" evidence="2">
    <location>
        <begin position="34"/>
        <end position="141"/>
    </location>
</feature>
<organism evidence="3 4">
    <name type="scientific">Sphingomonas hankyongi</name>
    <dbReference type="NCBI Taxonomy" id="2908209"/>
    <lineage>
        <taxon>Bacteria</taxon>
        <taxon>Pseudomonadati</taxon>
        <taxon>Pseudomonadota</taxon>
        <taxon>Alphaproteobacteria</taxon>
        <taxon>Sphingomonadales</taxon>
        <taxon>Sphingomonadaceae</taxon>
        <taxon>Sphingomonas</taxon>
    </lineage>
</organism>
<keyword evidence="1" id="KW-0812">Transmembrane</keyword>
<evidence type="ECO:0000313" key="3">
    <source>
        <dbReference type="EMBL" id="MCL6730830.1"/>
    </source>
</evidence>
<gene>
    <name evidence="3" type="ORF">LZ538_12340</name>
</gene>